<organism evidence="2 3">
    <name type="scientific">Pseudotenacibaculum haliotis</name>
    <dbReference type="NCBI Taxonomy" id="1862138"/>
    <lineage>
        <taxon>Bacteria</taxon>
        <taxon>Pseudomonadati</taxon>
        <taxon>Bacteroidota</taxon>
        <taxon>Flavobacteriia</taxon>
        <taxon>Flavobacteriales</taxon>
        <taxon>Flavobacteriaceae</taxon>
        <taxon>Pseudotenacibaculum</taxon>
    </lineage>
</organism>
<feature type="transmembrane region" description="Helical" evidence="1">
    <location>
        <begin position="68"/>
        <end position="86"/>
    </location>
</feature>
<proteinExistence type="predicted"/>
<dbReference type="Proteomes" id="UP001597508">
    <property type="component" value="Unassembled WGS sequence"/>
</dbReference>
<keyword evidence="1" id="KW-0472">Membrane</keyword>
<dbReference type="RefSeq" id="WP_379666035.1">
    <property type="nucleotide sequence ID" value="NZ_JBHULH010000003.1"/>
</dbReference>
<keyword evidence="1" id="KW-1133">Transmembrane helix</keyword>
<dbReference type="EMBL" id="JBHULH010000003">
    <property type="protein sequence ID" value="MFD2567327.1"/>
    <property type="molecule type" value="Genomic_DNA"/>
</dbReference>
<evidence type="ECO:0000256" key="1">
    <source>
        <dbReference type="SAM" id="Phobius"/>
    </source>
</evidence>
<name>A0ABW5LRD0_9FLAO</name>
<feature type="transmembrane region" description="Helical" evidence="1">
    <location>
        <begin position="92"/>
        <end position="111"/>
    </location>
</feature>
<keyword evidence="3" id="KW-1185">Reference proteome</keyword>
<evidence type="ECO:0000313" key="2">
    <source>
        <dbReference type="EMBL" id="MFD2567327.1"/>
    </source>
</evidence>
<reference evidence="3" key="1">
    <citation type="journal article" date="2019" name="Int. J. Syst. Evol. Microbiol.">
        <title>The Global Catalogue of Microorganisms (GCM) 10K type strain sequencing project: providing services to taxonomists for standard genome sequencing and annotation.</title>
        <authorList>
            <consortium name="The Broad Institute Genomics Platform"/>
            <consortium name="The Broad Institute Genome Sequencing Center for Infectious Disease"/>
            <person name="Wu L."/>
            <person name="Ma J."/>
        </authorList>
    </citation>
    <scope>NUCLEOTIDE SEQUENCE [LARGE SCALE GENOMIC DNA]</scope>
    <source>
        <strain evidence="3">KCTC 52127</strain>
    </source>
</reference>
<keyword evidence="1" id="KW-0812">Transmembrane</keyword>
<comment type="caution">
    <text evidence="2">The sequence shown here is derived from an EMBL/GenBank/DDBJ whole genome shotgun (WGS) entry which is preliminary data.</text>
</comment>
<evidence type="ECO:0008006" key="4">
    <source>
        <dbReference type="Google" id="ProtNLM"/>
    </source>
</evidence>
<sequence length="114" mass="12973">MKNIYEQLKRKAYHEGLKFQNSTLGEEIIYAKLEKKGIPIGLAKEVAKNIVLERNKDKDEHATYLKKTGLIILCLWLLLSVVAYIYTGSFTFAFQLLGVIIPMAVLTHLMTTSK</sequence>
<accession>A0ABW5LRD0</accession>
<gene>
    <name evidence="2" type="ORF">ACFSRZ_08080</name>
</gene>
<protein>
    <recommendedName>
        <fullName evidence="4">DUF2335 domain-containing protein</fullName>
    </recommendedName>
</protein>
<evidence type="ECO:0000313" key="3">
    <source>
        <dbReference type="Proteomes" id="UP001597508"/>
    </source>
</evidence>